<dbReference type="PANTHER" id="PTHR43179:SF12">
    <property type="entry name" value="GALACTOFURANOSYLTRANSFERASE GLFT2"/>
    <property type="match status" value="1"/>
</dbReference>
<dbReference type="SUPFAM" id="SSF48452">
    <property type="entry name" value="TPR-like"/>
    <property type="match status" value="1"/>
</dbReference>
<dbReference type="PANTHER" id="PTHR43179">
    <property type="entry name" value="RHAMNOSYLTRANSFERASE WBBL"/>
    <property type="match status" value="1"/>
</dbReference>
<dbReference type="RefSeq" id="WP_111418170.1">
    <property type="nucleotide sequence ID" value="NZ_NPEX01000027.1"/>
</dbReference>
<evidence type="ECO:0000259" key="5">
    <source>
        <dbReference type="Pfam" id="PF00535"/>
    </source>
</evidence>
<dbReference type="InterPro" id="IPR001173">
    <property type="entry name" value="Glyco_trans_2-like"/>
</dbReference>
<gene>
    <name evidence="6" type="ORF">CH341_06215</name>
</gene>
<dbReference type="EMBL" id="NPEX01000027">
    <property type="protein sequence ID" value="RAI45004.1"/>
    <property type="molecule type" value="Genomic_DNA"/>
</dbReference>
<dbReference type="SUPFAM" id="SSF53448">
    <property type="entry name" value="Nucleotide-diphospho-sugar transferases"/>
    <property type="match status" value="1"/>
</dbReference>
<sequence length="854" mass="92086">MLRNPTLFDEPHPRALELLAARALSAGDDARAFAFSDRRCRIAPAPQAHSYLLRAEAAFRLGLVEWALEDCRRALDIAPENIAACRRMLAWSAGAEQHKAARALLANDDDVDVLRKALAIVWSMGETSFATVVVLDDVIRGWAAWRSDATLEIAVHGDTGDRTVTVVPADPFNRLSDAETRVAAFDIPREPSSGPQSVVLALDGETIHAVRGAATKAVKRSRTAPAVPAAPAPGVRVFAGELRPTAVIVPVYQDFEATRLCLHHLLPELGGPVRAIVVNDASPDRRIHRHLQSLAGTPSLELLINQHNLGFVGAVNRALARVDDEDVVLLNADTIVPPGFLDRLAAAAYAAPDIGTVMPLSNNGEFASFPTPNEVNPLPRTDEIIRLDELAADVNLGAVVDVPSGIGFCLYITAACASAVGPLHDRFHRGYLEDVDFCLRARALGFRNVCAASVYVGHAGSRSFREEKRSLVLRNLDILDTRFPSYRTECLAYVEADPLRAARAAIELAALEANHPVLIVRGGGAIGAVAHARGRRISHGDTPVLLLTVGTARGETTVTMSDPVGGAPQSLRFGIDTADDRAALEAVLRHVSPARIEIVDPRAVTPELLELFRALAAPLHLVIADAGLACPPGIAFRPEFTPWVREGSQVGTDTIGSARWVQTWREVAERADRVIAPCEEALQFARRITPGRQAELEPWTDPPRPATAAFRPDATTVQRLGVVAVRGNAAELRMIRAIAAELRRDRPATELVVLGWTLDDACLLRSGNVFVSGRVDPDELDALVVAYGLSHLLTGLGEPLFGHPLVEGTLAAARPVARLDWSFGTTESRDGDLLIDPRLGEPQMVALLRAWMVR</sequence>
<dbReference type="InterPro" id="IPR019734">
    <property type="entry name" value="TPR_rpt"/>
</dbReference>
<feature type="repeat" description="TPR" evidence="4">
    <location>
        <begin position="48"/>
        <end position="81"/>
    </location>
</feature>
<dbReference type="InterPro" id="IPR011990">
    <property type="entry name" value="TPR-like_helical_dom_sf"/>
</dbReference>
<comment type="similarity">
    <text evidence="1">Belongs to the glycosyltransferase 2 family.</text>
</comment>
<keyword evidence="3" id="KW-0808">Transferase</keyword>
<dbReference type="AlphaFoldDB" id="A0A327L4B1"/>
<evidence type="ECO:0000256" key="1">
    <source>
        <dbReference type="ARBA" id="ARBA00006739"/>
    </source>
</evidence>
<evidence type="ECO:0000313" key="6">
    <source>
        <dbReference type="EMBL" id="RAI45004.1"/>
    </source>
</evidence>
<evidence type="ECO:0000256" key="4">
    <source>
        <dbReference type="PROSITE-ProRule" id="PRU00339"/>
    </source>
</evidence>
<keyword evidence="4" id="KW-0802">TPR repeat</keyword>
<keyword evidence="7" id="KW-1185">Reference proteome</keyword>
<comment type="caution">
    <text evidence="6">The sequence shown here is derived from an EMBL/GenBank/DDBJ whole genome shotgun (WGS) entry which is preliminary data.</text>
</comment>
<organism evidence="6 7">
    <name type="scientific">Rhodoplanes roseus</name>
    <dbReference type="NCBI Taxonomy" id="29409"/>
    <lineage>
        <taxon>Bacteria</taxon>
        <taxon>Pseudomonadati</taxon>
        <taxon>Pseudomonadota</taxon>
        <taxon>Alphaproteobacteria</taxon>
        <taxon>Hyphomicrobiales</taxon>
        <taxon>Nitrobacteraceae</taxon>
        <taxon>Rhodoplanes</taxon>
    </lineage>
</organism>
<name>A0A327L4B1_9BRAD</name>
<evidence type="ECO:0000313" key="7">
    <source>
        <dbReference type="Proteomes" id="UP000249130"/>
    </source>
</evidence>
<keyword evidence="2" id="KW-0328">Glycosyltransferase</keyword>
<evidence type="ECO:0000256" key="3">
    <source>
        <dbReference type="ARBA" id="ARBA00022679"/>
    </source>
</evidence>
<protein>
    <recommendedName>
        <fullName evidence="5">Glycosyltransferase 2-like domain-containing protein</fullName>
    </recommendedName>
</protein>
<accession>A0A327L4B1</accession>
<reference evidence="6 7" key="1">
    <citation type="submission" date="2017-07" db="EMBL/GenBank/DDBJ databases">
        <title>Draft Genome Sequences of Select Purple Nonsulfur Bacteria.</title>
        <authorList>
            <person name="Lasarre B."/>
            <person name="Mckinlay J.B."/>
        </authorList>
    </citation>
    <scope>NUCLEOTIDE SEQUENCE [LARGE SCALE GENOMIC DNA]</scope>
    <source>
        <strain evidence="6 7">DSM 5909</strain>
    </source>
</reference>
<feature type="domain" description="Glycosyltransferase 2-like" evidence="5">
    <location>
        <begin position="247"/>
        <end position="357"/>
    </location>
</feature>
<dbReference type="GO" id="GO:0016757">
    <property type="term" value="F:glycosyltransferase activity"/>
    <property type="evidence" value="ECO:0007669"/>
    <property type="project" value="UniProtKB-KW"/>
</dbReference>
<dbReference type="Gene3D" id="1.25.40.10">
    <property type="entry name" value="Tetratricopeptide repeat domain"/>
    <property type="match status" value="1"/>
</dbReference>
<evidence type="ECO:0000256" key="2">
    <source>
        <dbReference type="ARBA" id="ARBA00022676"/>
    </source>
</evidence>
<dbReference type="Pfam" id="PF00535">
    <property type="entry name" value="Glycos_transf_2"/>
    <property type="match status" value="1"/>
</dbReference>
<dbReference type="SMART" id="SM00028">
    <property type="entry name" value="TPR"/>
    <property type="match status" value="1"/>
</dbReference>
<dbReference type="InterPro" id="IPR029044">
    <property type="entry name" value="Nucleotide-diphossugar_trans"/>
</dbReference>
<dbReference type="Gene3D" id="3.90.550.10">
    <property type="entry name" value="Spore Coat Polysaccharide Biosynthesis Protein SpsA, Chain A"/>
    <property type="match status" value="1"/>
</dbReference>
<dbReference type="PROSITE" id="PS50005">
    <property type="entry name" value="TPR"/>
    <property type="match status" value="1"/>
</dbReference>
<dbReference type="Proteomes" id="UP000249130">
    <property type="component" value="Unassembled WGS sequence"/>
</dbReference>
<proteinExistence type="inferred from homology"/>
<dbReference type="OrthoDB" id="9771846at2"/>